<evidence type="ECO:0000256" key="1">
    <source>
        <dbReference type="ARBA" id="ARBA00004613"/>
    </source>
</evidence>
<evidence type="ECO:0000256" key="4">
    <source>
        <dbReference type="ARBA" id="ARBA00022729"/>
    </source>
</evidence>
<evidence type="ECO:0000256" key="2">
    <source>
        <dbReference type="ARBA" id="ARBA00010400"/>
    </source>
</evidence>
<proteinExistence type="inferred from homology"/>
<reference evidence="6 7" key="1">
    <citation type="submission" date="2013-11" db="EMBL/GenBank/DDBJ databases">
        <title>The Genome Sequence of Phytophthora parasitica P1976.</title>
        <authorList>
            <consortium name="The Broad Institute Genomics Platform"/>
            <person name="Russ C."/>
            <person name="Tyler B."/>
            <person name="Panabieres F."/>
            <person name="Shan W."/>
            <person name="Tripathy S."/>
            <person name="Grunwald N."/>
            <person name="Machado M."/>
            <person name="Johnson C.S."/>
            <person name="Walker B."/>
            <person name="Young S."/>
            <person name="Zeng Q."/>
            <person name="Gargeya S."/>
            <person name="Fitzgerald M."/>
            <person name="Haas B."/>
            <person name="Abouelleil A."/>
            <person name="Allen A.W."/>
            <person name="Alvarado L."/>
            <person name="Arachchi H.M."/>
            <person name="Berlin A.M."/>
            <person name="Chapman S.B."/>
            <person name="Gainer-Dewar J."/>
            <person name="Goldberg J."/>
            <person name="Griggs A."/>
            <person name="Gujja S."/>
            <person name="Hansen M."/>
            <person name="Howarth C."/>
            <person name="Imamovic A."/>
            <person name="Ireland A."/>
            <person name="Larimer J."/>
            <person name="McCowan C."/>
            <person name="Murphy C."/>
            <person name="Pearson M."/>
            <person name="Poon T.W."/>
            <person name="Priest M."/>
            <person name="Roberts A."/>
            <person name="Saif S."/>
            <person name="Shea T."/>
            <person name="Sisk P."/>
            <person name="Sykes S."/>
            <person name="Wortman J."/>
            <person name="Nusbaum C."/>
            <person name="Birren B."/>
        </authorList>
    </citation>
    <scope>NUCLEOTIDE SEQUENCE [LARGE SCALE GENOMIC DNA]</scope>
    <source>
        <strain evidence="6 7">P1976</strain>
    </source>
</reference>
<organism evidence="6 7">
    <name type="scientific">Phytophthora nicotianae P1976</name>
    <dbReference type="NCBI Taxonomy" id="1317066"/>
    <lineage>
        <taxon>Eukaryota</taxon>
        <taxon>Sar</taxon>
        <taxon>Stramenopiles</taxon>
        <taxon>Oomycota</taxon>
        <taxon>Peronosporomycetes</taxon>
        <taxon>Peronosporales</taxon>
        <taxon>Peronosporaceae</taxon>
        <taxon>Phytophthora</taxon>
    </lineage>
</organism>
<comment type="domain">
    <text evidence="5">The RxLR-dEER motif acts to carry the protein into the host cell cytoplasm through binding to cell surface phosphatidylinositol-3-phosphate.</text>
</comment>
<name>A0A081A2W7_PHYNI</name>
<sequence length="231" mass="26665">MRGRHVLAFVVLAAVCSSRCEAVAASSERLKQTKQATSGATQWTPRLVLDEEPKRSLRVHKARKAKSDGTKSDEERAFTWAEVLNLGRDAAFKAQLKLKLQVSLAVGLKPDQVLILLQPTSTKDTLYRHYTKYFYDYFVKYLDEPMSHLPQQVIKNIWEARLHAWLQTDTPPQVFSKLKLVKSMDTDTFASAKGQKNYDIFEEFHKRWMRKQQKESTKPKLDIVIHRNDGT</sequence>
<dbReference type="Proteomes" id="UP000028582">
    <property type="component" value="Unassembled WGS sequence"/>
</dbReference>
<evidence type="ECO:0000313" key="7">
    <source>
        <dbReference type="Proteomes" id="UP000028582"/>
    </source>
</evidence>
<accession>A0A081A2W7</accession>
<dbReference type="EMBL" id="ANJA01001939">
    <property type="protein sequence ID" value="ETO73228.1"/>
    <property type="molecule type" value="Genomic_DNA"/>
</dbReference>
<evidence type="ECO:0000313" key="6">
    <source>
        <dbReference type="EMBL" id="ETO73228.1"/>
    </source>
</evidence>
<keyword evidence="3 5" id="KW-0964">Secreted</keyword>
<feature type="signal peptide" evidence="5">
    <location>
        <begin position="1"/>
        <end position="22"/>
    </location>
</feature>
<dbReference type="AlphaFoldDB" id="A0A081A2W7"/>
<dbReference type="OrthoDB" id="127534at2759"/>
<comment type="similarity">
    <text evidence="2 5">Belongs to the RxLR effector family.</text>
</comment>
<comment type="subcellular location">
    <subcellularLocation>
        <location evidence="1 5">Secreted</location>
    </subcellularLocation>
</comment>
<evidence type="ECO:0000256" key="3">
    <source>
        <dbReference type="ARBA" id="ARBA00022525"/>
    </source>
</evidence>
<gene>
    <name evidence="6" type="ORF">F444_10811</name>
</gene>
<comment type="caution">
    <text evidence="6">The sequence shown here is derived from an EMBL/GenBank/DDBJ whole genome shotgun (WGS) entry which is preliminary data.</text>
</comment>
<keyword evidence="4 5" id="KW-0732">Signal</keyword>
<dbReference type="InterPro" id="IPR031825">
    <property type="entry name" value="RXLR"/>
</dbReference>
<protein>
    <recommendedName>
        <fullName evidence="5">RxLR effector protein</fullName>
    </recommendedName>
</protein>
<feature type="chain" id="PRO_5045000672" description="RxLR effector protein" evidence="5">
    <location>
        <begin position="23"/>
        <end position="231"/>
    </location>
</feature>
<dbReference type="Pfam" id="PF16810">
    <property type="entry name" value="RXLR"/>
    <property type="match status" value="1"/>
</dbReference>
<evidence type="ECO:0000256" key="5">
    <source>
        <dbReference type="RuleBase" id="RU367124"/>
    </source>
</evidence>
<comment type="function">
    <text evidence="5">Effector that suppresses plant defense responses during pathogen infection.</text>
</comment>